<dbReference type="RefSeq" id="WP_395120575.1">
    <property type="nucleotide sequence ID" value="NZ_CP170721.1"/>
</dbReference>
<reference evidence="1" key="1">
    <citation type="submission" date="2024-10" db="EMBL/GenBank/DDBJ databases">
        <authorList>
            <person name="Lesea H.P."/>
            <person name="Kuehl J.V."/>
            <person name="Chandonia J.-M."/>
        </authorList>
    </citation>
    <scope>NUCLEOTIDE SEQUENCE</scope>
    <source>
        <strain evidence="1">FW102-FHT14D07</strain>
    </source>
</reference>
<protein>
    <submittedName>
        <fullName evidence="1">Uncharacterized protein</fullName>
    </submittedName>
</protein>
<dbReference type="AlphaFoldDB" id="A0AB74UST5"/>
<name>A0AB74UST5_9GAMM</name>
<gene>
    <name evidence="1" type="ORF">ACFYG5_17320</name>
</gene>
<evidence type="ECO:0000313" key="1">
    <source>
        <dbReference type="EMBL" id="XIA18294.1"/>
    </source>
</evidence>
<sequence>MSLKEILLASREAGDYTPAWEQLVNTKVFVSVITNDSGSTTSDFRFEIAKSEQDGNPYVVVSDNLDDLTRCGRTTAIRENAYKLMKMMHPGLGMIVALAGGEHFYIPPGLIDWIRKSAQVVADSSGG</sequence>
<organism evidence="1">
    <name type="scientific">Rhodanobacter sp. FW102-FHT14D07</name>
    <dbReference type="NCBI Taxonomy" id="3351462"/>
    <lineage>
        <taxon>Bacteria</taxon>
        <taxon>Pseudomonadati</taxon>
        <taxon>Pseudomonadota</taxon>
        <taxon>Gammaproteobacteria</taxon>
        <taxon>Lysobacterales</taxon>
        <taxon>Rhodanobacteraceae</taxon>
        <taxon>Rhodanobacter</taxon>
    </lineage>
</organism>
<proteinExistence type="predicted"/>
<accession>A0AB74UST5</accession>
<dbReference type="EMBL" id="CP170721">
    <property type="protein sequence ID" value="XIA18294.1"/>
    <property type="molecule type" value="Genomic_DNA"/>
</dbReference>